<keyword evidence="3 6" id="KW-0812">Transmembrane</keyword>
<evidence type="ECO:0000256" key="3">
    <source>
        <dbReference type="ARBA" id="ARBA00022692"/>
    </source>
</evidence>
<dbReference type="AlphaFoldDB" id="A0A9X2WD70"/>
<evidence type="ECO:0000256" key="2">
    <source>
        <dbReference type="ARBA" id="ARBA00007362"/>
    </source>
</evidence>
<keyword evidence="4 6" id="KW-1133">Transmembrane helix</keyword>
<comment type="caution">
    <text evidence="8">The sequence shown here is derived from an EMBL/GenBank/DDBJ whole genome shotgun (WGS) entry which is preliminary data.</text>
</comment>
<comment type="similarity">
    <text evidence="2">Belongs to the EamA transporter family.</text>
</comment>
<evidence type="ECO:0000256" key="6">
    <source>
        <dbReference type="SAM" id="Phobius"/>
    </source>
</evidence>
<keyword evidence="9" id="KW-1185">Reference proteome</keyword>
<dbReference type="Proteomes" id="UP001147830">
    <property type="component" value="Unassembled WGS sequence"/>
</dbReference>
<proteinExistence type="inferred from homology"/>
<dbReference type="PANTHER" id="PTHR32322">
    <property type="entry name" value="INNER MEMBRANE TRANSPORTER"/>
    <property type="match status" value="1"/>
</dbReference>
<feature type="transmembrane region" description="Helical" evidence="6">
    <location>
        <begin position="146"/>
        <end position="166"/>
    </location>
</feature>
<dbReference type="InterPro" id="IPR037185">
    <property type="entry name" value="EmrE-like"/>
</dbReference>
<comment type="subcellular location">
    <subcellularLocation>
        <location evidence="1">Membrane</location>
        <topology evidence="1">Multi-pass membrane protein</topology>
    </subcellularLocation>
</comment>
<sequence>MPVVVAYLLVVFIWSTTPIAIQFSQDGLDFFTALTLRMWLSALLSLPILLLLRQPLRLNRAALMSYLAGSLGVYGAMMSVYWGSLYIPSGLISVLYGLSPMLSGALAWFWLNERELTPVRVLALLLALLGLTFVVAGRLALDDGAWRGILGTLMSVFCFAASAVWVKQVNAGLHPMVQTSGTLWLSSFVYLLTLPLFGLHLPDEWPLASQLGLGYLVVFGSLLGFMLYYLVLQHLPASRVTLITLIAPVLAVFWGFWLKDERLAASSVLGAALLLAGLALYQWHAWPDRKLRDLWFFSRRIKKV</sequence>
<reference evidence="8" key="1">
    <citation type="journal article" date="2022" name="Front. Microbiol.">
        <title>Genome-based taxonomic rearrangement of Oceanobacter-related bacteria including the description of Thalassolituus hydrocarbonoclasticus sp. nov. and Thalassolituus pacificus sp. nov. and emended description of the genus Thalassolituus.</title>
        <authorList>
            <person name="Dong C."/>
            <person name="Wei L."/>
            <person name="Wang J."/>
            <person name="Lai Q."/>
            <person name="Huang Z."/>
            <person name="Shao Z."/>
        </authorList>
    </citation>
    <scope>NUCLEOTIDE SEQUENCE</scope>
    <source>
        <strain evidence="8">59MF3M-4</strain>
    </source>
</reference>
<feature type="transmembrane region" description="Helical" evidence="6">
    <location>
        <begin position="121"/>
        <end position="140"/>
    </location>
</feature>
<dbReference type="SUPFAM" id="SSF103481">
    <property type="entry name" value="Multidrug resistance efflux transporter EmrE"/>
    <property type="match status" value="2"/>
</dbReference>
<evidence type="ECO:0000313" key="8">
    <source>
        <dbReference type="EMBL" id="MCT7358243.1"/>
    </source>
</evidence>
<dbReference type="Pfam" id="PF00892">
    <property type="entry name" value="EamA"/>
    <property type="match status" value="2"/>
</dbReference>
<dbReference type="EMBL" id="JAOANI010000012">
    <property type="protein sequence ID" value="MCT7358243.1"/>
    <property type="molecule type" value="Genomic_DNA"/>
</dbReference>
<dbReference type="PANTHER" id="PTHR32322:SF2">
    <property type="entry name" value="EAMA DOMAIN-CONTAINING PROTEIN"/>
    <property type="match status" value="1"/>
</dbReference>
<evidence type="ECO:0000313" key="9">
    <source>
        <dbReference type="Proteomes" id="UP001147830"/>
    </source>
</evidence>
<organism evidence="8 9">
    <name type="scientific">Thalassolituus pacificus</name>
    <dbReference type="NCBI Taxonomy" id="2975440"/>
    <lineage>
        <taxon>Bacteria</taxon>
        <taxon>Pseudomonadati</taxon>
        <taxon>Pseudomonadota</taxon>
        <taxon>Gammaproteobacteria</taxon>
        <taxon>Oceanospirillales</taxon>
        <taxon>Oceanospirillaceae</taxon>
        <taxon>Thalassolituus</taxon>
    </lineage>
</organism>
<feature type="transmembrane region" description="Helical" evidence="6">
    <location>
        <begin position="30"/>
        <end position="52"/>
    </location>
</feature>
<gene>
    <name evidence="8" type="ORF">NYR02_04300</name>
</gene>
<name>A0A9X2WD70_9GAMM</name>
<protein>
    <submittedName>
        <fullName evidence="8">DMT family transporter</fullName>
    </submittedName>
</protein>
<feature type="transmembrane region" description="Helical" evidence="6">
    <location>
        <begin position="90"/>
        <end position="109"/>
    </location>
</feature>
<feature type="domain" description="EamA" evidence="7">
    <location>
        <begin position="4"/>
        <end position="135"/>
    </location>
</feature>
<feature type="transmembrane region" description="Helical" evidence="6">
    <location>
        <begin position="64"/>
        <end position="84"/>
    </location>
</feature>
<feature type="transmembrane region" description="Helical" evidence="6">
    <location>
        <begin position="239"/>
        <end position="257"/>
    </location>
</feature>
<feature type="transmembrane region" description="Helical" evidence="6">
    <location>
        <begin position="182"/>
        <end position="201"/>
    </location>
</feature>
<feature type="transmembrane region" description="Helical" evidence="6">
    <location>
        <begin position="263"/>
        <end position="283"/>
    </location>
</feature>
<keyword evidence="5 6" id="KW-0472">Membrane</keyword>
<evidence type="ECO:0000256" key="1">
    <source>
        <dbReference type="ARBA" id="ARBA00004141"/>
    </source>
</evidence>
<dbReference type="Gene3D" id="1.10.3730.20">
    <property type="match status" value="1"/>
</dbReference>
<dbReference type="InterPro" id="IPR000620">
    <property type="entry name" value="EamA_dom"/>
</dbReference>
<evidence type="ECO:0000256" key="5">
    <source>
        <dbReference type="ARBA" id="ARBA00023136"/>
    </source>
</evidence>
<dbReference type="GO" id="GO:0016020">
    <property type="term" value="C:membrane"/>
    <property type="evidence" value="ECO:0007669"/>
    <property type="project" value="UniProtKB-SubCell"/>
</dbReference>
<reference evidence="8" key="2">
    <citation type="submission" date="2022-08" db="EMBL/GenBank/DDBJ databases">
        <authorList>
            <person name="Dong C."/>
        </authorList>
    </citation>
    <scope>NUCLEOTIDE SEQUENCE</scope>
    <source>
        <strain evidence="8">59MF3M-4</strain>
    </source>
</reference>
<feature type="domain" description="EamA" evidence="7">
    <location>
        <begin position="147"/>
        <end position="280"/>
    </location>
</feature>
<evidence type="ECO:0000256" key="4">
    <source>
        <dbReference type="ARBA" id="ARBA00022989"/>
    </source>
</evidence>
<dbReference type="RefSeq" id="WP_260975163.1">
    <property type="nucleotide sequence ID" value="NZ_JAOANI010000012.1"/>
</dbReference>
<accession>A0A9X2WD70</accession>
<dbReference type="InterPro" id="IPR050638">
    <property type="entry name" value="AA-Vitamin_Transporters"/>
</dbReference>
<evidence type="ECO:0000259" key="7">
    <source>
        <dbReference type="Pfam" id="PF00892"/>
    </source>
</evidence>
<feature type="transmembrane region" description="Helical" evidence="6">
    <location>
        <begin position="213"/>
        <end position="232"/>
    </location>
</feature>